<dbReference type="PANTHER" id="PTHR47154">
    <property type="entry name" value="G-PROTEIN COUPLED RECEPTOR MTH-RELATED"/>
    <property type="match status" value="1"/>
</dbReference>
<keyword evidence="3 5" id="KW-1133">Transmembrane helix</keyword>
<evidence type="ECO:0000256" key="4">
    <source>
        <dbReference type="ARBA" id="ARBA00023136"/>
    </source>
</evidence>
<dbReference type="GO" id="GO:0007166">
    <property type="term" value="P:cell surface receptor signaling pathway"/>
    <property type="evidence" value="ECO:0007669"/>
    <property type="project" value="InterPro"/>
</dbReference>
<comment type="caution">
    <text evidence="8">The sequence shown here is derived from an EMBL/GenBank/DDBJ whole genome shotgun (WGS) entry which is preliminary data.</text>
</comment>
<reference evidence="8 9" key="1">
    <citation type="submission" date="2023-11" db="EMBL/GenBank/DDBJ databases">
        <authorList>
            <person name="Okamura Y."/>
        </authorList>
    </citation>
    <scope>NUCLEOTIDE SEQUENCE [LARGE SCALE GENOMIC DNA]</scope>
</reference>
<evidence type="ECO:0000259" key="7">
    <source>
        <dbReference type="PROSITE" id="PS50261"/>
    </source>
</evidence>
<evidence type="ECO:0000256" key="3">
    <source>
        <dbReference type="ARBA" id="ARBA00022989"/>
    </source>
</evidence>
<feature type="transmembrane region" description="Helical" evidence="5">
    <location>
        <begin position="144"/>
        <end position="167"/>
    </location>
</feature>
<dbReference type="InterPro" id="IPR051384">
    <property type="entry name" value="Mth_GPCR"/>
</dbReference>
<dbReference type="GO" id="GO:0008528">
    <property type="term" value="F:G protein-coupled peptide receptor activity"/>
    <property type="evidence" value="ECO:0007669"/>
    <property type="project" value="TreeGrafter"/>
</dbReference>
<feature type="transmembrane region" description="Helical" evidence="5">
    <location>
        <begin position="207"/>
        <end position="228"/>
    </location>
</feature>
<evidence type="ECO:0000256" key="2">
    <source>
        <dbReference type="ARBA" id="ARBA00022692"/>
    </source>
</evidence>
<feature type="transmembrane region" description="Helical" evidence="5">
    <location>
        <begin position="394"/>
        <end position="415"/>
    </location>
</feature>
<dbReference type="CDD" id="cd15039">
    <property type="entry name" value="7tmB3_Methuselah-like"/>
    <property type="match status" value="1"/>
</dbReference>
<feature type="domain" description="G-protein coupled receptors family 2 profile 2" evidence="7">
    <location>
        <begin position="142"/>
        <end position="417"/>
    </location>
</feature>
<dbReference type="Gene3D" id="1.20.1070.10">
    <property type="entry name" value="Rhodopsin 7-helix transmembrane proteins"/>
    <property type="match status" value="1"/>
</dbReference>
<protein>
    <recommendedName>
        <fullName evidence="7">G-protein coupled receptors family 2 profile 2 domain-containing protein</fullName>
    </recommendedName>
</protein>
<organism evidence="8 9">
    <name type="scientific">Leptosia nina</name>
    <dbReference type="NCBI Taxonomy" id="320188"/>
    <lineage>
        <taxon>Eukaryota</taxon>
        <taxon>Metazoa</taxon>
        <taxon>Ecdysozoa</taxon>
        <taxon>Arthropoda</taxon>
        <taxon>Hexapoda</taxon>
        <taxon>Insecta</taxon>
        <taxon>Pterygota</taxon>
        <taxon>Neoptera</taxon>
        <taxon>Endopterygota</taxon>
        <taxon>Lepidoptera</taxon>
        <taxon>Glossata</taxon>
        <taxon>Ditrysia</taxon>
        <taxon>Papilionoidea</taxon>
        <taxon>Pieridae</taxon>
        <taxon>Pierinae</taxon>
        <taxon>Leptosia</taxon>
    </lineage>
</organism>
<gene>
    <name evidence="8" type="ORF">LNINA_LOCUS10418</name>
</gene>
<feature type="transmembrane region" description="Helical" evidence="5">
    <location>
        <begin position="322"/>
        <end position="343"/>
    </location>
</feature>
<feature type="signal peptide" evidence="6">
    <location>
        <begin position="1"/>
        <end position="20"/>
    </location>
</feature>
<keyword evidence="9" id="KW-1185">Reference proteome</keyword>
<dbReference type="PANTHER" id="PTHR47154:SF2">
    <property type="entry name" value="G-PROTEIN COUPLED RECEPTOR MTH-RELATED"/>
    <property type="match status" value="1"/>
</dbReference>
<dbReference type="GO" id="GO:0005886">
    <property type="term" value="C:plasma membrane"/>
    <property type="evidence" value="ECO:0007669"/>
    <property type="project" value="TreeGrafter"/>
</dbReference>
<evidence type="ECO:0000256" key="5">
    <source>
        <dbReference type="SAM" id="Phobius"/>
    </source>
</evidence>
<proteinExistence type="predicted"/>
<name>A0AAV1JSB7_9NEOP</name>
<evidence type="ECO:0000256" key="6">
    <source>
        <dbReference type="SAM" id="SignalP"/>
    </source>
</evidence>
<accession>A0AAV1JSB7</accession>
<feature type="transmembrane region" description="Helical" evidence="5">
    <location>
        <begin position="179"/>
        <end position="201"/>
    </location>
</feature>
<keyword evidence="6" id="KW-0732">Signal</keyword>
<dbReference type="PROSITE" id="PS50261">
    <property type="entry name" value="G_PROTEIN_RECEP_F2_4"/>
    <property type="match status" value="1"/>
</dbReference>
<dbReference type="AlphaFoldDB" id="A0AAV1JSB7"/>
<feature type="transmembrane region" description="Helical" evidence="5">
    <location>
        <begin position="269"/>
        <end position="287"/>
    </location>
</feature>
<evidence type="ECO:0000256" key="1">
    <source>
        <dbReference type="ARBA" id="ARBA00004141"/>
    </source>
</evidence>
<feature type="transmembrane region" description="Helical" evidence="5">
    <location>
        <begin position="363"/>
        <end position="382"/>
    </location>
</feature>
<dbReference type="InterPro" id="IPR000832">
    <property type="entry name" value="GPCR_2_secretin-like"/>
</dbReference>
<dbReference type="Pfam" id="PF00002">
    <property type="entry name" value="7tm_2"/>
    <property type="match status" value="1"/>
</dbReference>
<sequence length="457" mass="53091">MSRATLYVTVSFVIVHTTLQEDLFKCCTNGFHLRNTSCVPDLANHNFSNVPVHSVEGSRIFKNDESFYDAFHLVYNSSIIAGKLLENAQLLYTGDVIDGYDFAEKNEFCIEQLEISEHDVKPRFFLITNTNTTDYEESTQDVNYFPIISLLISCLFFLLIIVVYILVPRLRNFNGKITISCIVSLLGSFLTLAIKHITVIVTSTSLSSLYCYTSTSLFYFFWLSSFFWMNAHAFKMWRDNRHIFEQAAKNNYNRIVQNRKKENKAFLKYSLYAWGTPLLMTVFLVIVDNVDLEHRAAWFIRPNILRYGCFLSGNEMLLYLDLPMIILIASNWTFFIMTAYNLWINITETRVVIEDAKTLKLRLLVVLKLSIVMGISWLLEIVSHVTPGENLKNFLFIFDLYNGFMGVAFFVVLVCKKRIWLDITQKRKFSAVNTNSEYRINGNSMRMRISSNRSDNY</sequence>
<feature type="chain" id="PRO_5043807796" description="G-protein coupled receptors family 2 profile 2 domain-containing protein" evidence="6">
    <location>
        <begin position="21"/>
        <end position="457"/>
    </location>
</feature>
<dbReference type="InterPro" id="IPR017981">
    <property type="entry name" value="GPCR_2-like_7TM"/>
</dbReference>
<dbReference type="Proteomes" id="UP001497472">
    <property type="component" value="Unassembled WGS sequence"/>
</dbReference>
<evidence type="ECO:0000313" key="9">
    <source>
        <dbReference type="Proteomes" id="UP001497472"/>
    </source>
</evidence>
<evidence type="ECO:0000313" key="8">
    <source>
        <dbReference type="EMBL" id="CAK1551258.1"/>
    </source>
</evidence>
<comment type="subcellular location">
    <subcellularLocation>
        <location evidence="1">Membrane</location>
        <topology evidence="1">Multi-pass membrane protein</topology>
    </subcellularLocation>
</comment>
<keyword evidence="4 5" id="KW-0472">Membrane</keyword>
<dbReference type="EMBL" id="CAVLEF010000122">
    <property type="protein sequence ID" value="CAK1551258.1"/>
    <property type="molecule type" value="Genomic_DNA"/>
</dbReference>
<keyword evidence="2 5" id="KW-0812">Transmembrane</keyword>